<dbReference type="AlphaFoldDB" id="A0A239K4W2"/>
<dbReference type="EMBL" id="FZPD01000004">
    <property type="protein sequence ID" value="SNT12990.1"/>
    <property type="molecule type" value="Genomic_DNA"/>
</dbReference>
<dbReference type="OrthoDB" id="9790377at2"/>
<name>A0A239K4W2_EKHLU</name>
<evidence type="ECO:0000313" key="2">
    <source>
        <dbReference type="EMBL" id="SNT12990.1"/>
    </source>
</evidence>
<dbReference type="RefSeq" id="WP_089357126.1">
    <property type="nucleotide sequence ID" value="NZ_FZPD01000004.1"/>
</dbReference>
<protein>
    <submittedName>
        <fullName evidence="2">Type I restriction enzyme R protein N terminus (HSDR_N)</fullName>
    </submittedName>
</protein>
<dbReference type="InterPro" id="IPR029464">
    <property type="entry name" value="HSDR_N"/>
</dbReference>
<evidence type="ECO:0000313" key="3">
    <source>
        <dbReference type="Proteomes" id="UP000198393"/>
    </source>
</evidence>
<organism evidence="2 3">
    <name type="scientific">Ekhidna lutea</name>
    <dbReference type="NCBI Taxonomy" id="447679"/>
    <lineage>
        <taxon>Bacteria</taxon>
        <taxon>Pseudomonadati</taxon>
        <taxon>Bacteroidota</taxon>
        <taxon>Cytophagia</taxon>
        <taxon>Cytophagales</taxon>
        <taxon>Reichenbachiellaceae</taxon>
        <taxon>Ekhidna</taxon>
    </lineage>
</organism>
<evidence type="ECO:0000259" key="1">
    <source>
        <dbReference type="Pfam" id="PF13588"/>
    </source>
</evidence>
<feature type="domain" description="Type I restriction enzyme R protein N-terminal" evidence="1">
    <location>
        <begin position="31"/>
        <end position="138"/>
    </location>
</feature>
<sequence length="142" mass="16867">MHPLKLPEFDYQVEGNNIFCQVRKKWVVLTPEEWVRQHFINLLVAHLNYPKGLFKLEHSMRYFKNQKRSDISVLDKGGEMFLLVECKAPNVKLDQKVVNQVSAYNKVLDSQYLAITNGMTHFIWKKEELGFKQIKEFPFYQS</sequence>
<reference evidence="2 3" key="1">
    <citation type="submission" date="2017-06" db="EMBL/GenBank/DDBJ databases">
        <authorList>
            <person name="Kim H.J."/>
            <person name="Triplett B.A."/>
        </authorList>
    </citation>
    <scope>NUCLEOTIDE SEQUENCE [LARGE SCALE GENOMIC DNA]</scope>
    <source>
        <strain evidence="2 3">DSM 19307</strain>
    </source>
</reference>
<dbReference type="Pfam" id="PF13588">
    <property type="entry name" value="HSDR_N_2"/>
    <property type="match status" value="1"/>
</dbReference>
<proteinExistence type="predicted"/>
<keyword evidence="3" id="KW-1185">Reference proteome</keyword>
<gene>
    <name evidence="2" type="ORF">SAMN05421640_2413</name>
</gene>
<dbReference type="Proteomes" id="UP000198393">
    <property type="component" value="Unassembled WGS sequence"/>
</dbReference>
<accession>A0A239K4W2</accession>